<dbReference type="Proteomes" id="UP000046395">
    <property type="component" value="Unassembled WGS sequence"/>
</dbReference>
<protein>
    <submittedName>
        <fullName evidence="4">BAR domain-containing protein</fullName>
    </submittedName>
</protein>
<name>A0A5S6Q106_TRIMR</name>
<evidence type="ECO:0000256" key="1">
    <source>
        <dbReference type="SAM" id="MobiDB-lite"/>
    </source>
</evidence>
<accession>A0A5S6Q106</accession>
<proteinExistence type="predicted"/>
<feature type="domain" description="BAR" evidence="2">
    <location>
        <begin position="2"/>
        <end position="221"/>
    </location>
</feature>
<keyword evidence="3" id="KW-1185">Reference proteome</keyword>
<sequence>MARFVGRLGTKLNYALGRAEKTEYDEATKNAMRNFECFKEDTDKVVERLVEYIPKPRTLTKEERIAEAAAKMSARVEPTHSLAKNASAFADCMRTIGRAVQEMGVAVTENTIRGMRDFGKNEFEAYKKARTALQNATLDMDGARAKRSRSTSPDPAVRQTLDTNQRNTEHVFEERKNALLEIANRINYHCEKQYNANRAFGKAMLNYHNTAIAALNEYLGQ</sequence>
<reference evidence="4" key="1">
    <citation type="submission" date="2019-12" db="UniProtKB">
        <authorList>
            <consortium name="WormBaseParasite"/>
        </authorList>
    </citation>
    <scope>IDENTIFICATION</scope>
</reference>
<dbReference type="Gene3D" id="1.20.1270.60">
    <property type="entry name" value="Arfaptin homology (AH) domain/BAR domain"/>
    <property type="match status" value="1"/>
</dbReference>
<evidence type="ECO:0000313" key="4">
    <source>
        <dbReference type="WBParaSite" id="TMUE_0000000834.1"/>
    </source>
</evidence>
<dbReference type="WBParaSite" id="TMUE_0000000834.1">
    <property type="protein sequence ID" value="TMUE_0000000834.1"/>
    <property type="gene ID" value="WBGene00296757"/>
</dbReference>
<dbReference type="SMART" id="SM00721">
    <property type="entry name" value="BAR"/>
    <property type="match status" value="1"/>
</dbReference>
<dbReference type="AlphaFoldDB" id="A0A5S6Q106"/>
<dbReference type="Pfam" id="PF03114">
    <property type="entry name" value="BAR"/>
    <property type="match status" value="1"/>
</dbReference>
<evidence type="ECO:0000313" key="3">
    <source>
        <dbReference type="Proteomes" id="UP000046395"/>
    </source>
</evidence>
<organism evidence="3 4">
    <name type="scientific">Trichuris muris</name>
    <name type="common">Mouse whipworm</name>
    <dbReference type="NCBI Taxonomy" id="70415"/>
    <lineage>
        <taxon>Eukaryota</taxon>
        <taxon>Metazoa</taxon>
        <taxon>Ecdysozoa</taxon>
        <taxon>Nematoda</taxon>
        <taxon>Enoplea</taxon>
        <taxon>Dorylaimia</taxon>
        <taxon>Trichinellida</taxon>
        <taxon>Trichuridae</taxon>
        <taxon>Trichuris</taxon>
    </lineage>
</organism>
<dbReference type="GO" id="GO:0005737">
    <property type="term" value="C:cytoplasm"/>
    <property type="evidence" value="ECO:0007669"/>
    <property type="project" value="InterPro"/>
</dbReference>
<dbReference type="InterPro" id="IPR004148">
    <property type="entry name" value="BAR_dom"/>
</dbReference>
<evidence type="ECO:0000259" key="2">
    <source>
        <dbReference type="SMART" id="SM00721"/>
    </source>
</evidence>
<feature type="region of interest" description="Disordered" evidence="1">
    <location>
        <begin position="140"/>
        <end position="166"/>
    </location>
</feature>
<dbReference type="SUPFAM" id="SSF103657">
    <property type="entry name" value="BAR/IMD domain-like"/>
    <property type="match status" value="1"/>
</dbReference>
<dbReference type="InterPro" id="IPR027267">
    <property type="entry name" value="AH/BAR_dom_sf"/>
</dbReference>